<reference evidence="2 3" key="1">
    <citation type="submission" date="2019-08" db="EMBL/GenBank/DDBJ databases">
        <title>Deep-cultivation of Planctomycetes and their phenomic and genomic characterization uncovers novel biology.</title>
        <authorList>
            <person name="Wiegand S."/>
            <person name="Jogler M."/>
            <person name="Boedeker C."/>
            <person name="Pinto D."/>
            <person name="Vollmers J."/>
            <person name="Rivas-Marin E."/>
            <person name="Kohn T."/>
            <person name="Peeters S.H."/>
            <person name="Heuer A."/>
            <person name="Rast P."/>
            <person name="Oberbeckmann S."/>
            <person name="Bunk B."/>
            <person name="Jeske O."/>
            <person name="Meyerdierks A."/>
            <person name="Storesund J.E."/>
            <person name="Kallscheuer N."/>
            <person name="Luecker S."/>
            <person name="Lage O.M."/>
            <person name="Pohl T."/>
            <person name="Merkel B.J."/>
            <person name="Hornburger P."/>
            <person name="Mueller R.-W."/>
            <person name="Bruemmer F."/>
            <person name="Labrenz M."/>
            <person name="Spormann A.M."/>
            <person name="Op Den Camp H."/>
            <person name="Overmann J."/>
            <person name="Amann R."/>
            <person name="Jetten M.S.M."/>
            <person name="Mascher T."/>
            <person name="Medema M.H."/>
            <person name="Devos D.P."/>
            <person name="Kaster A.-K."/>
            <person name="Ovreas L."/>
            <person name="Rohde M."/>
            <person name="Galperin M.Y."/>
            <person name="Jogler C."/>
        </authorList>
    </citation>
    <scope>NUCLEOTIDE SEQUENCE [LARGE SCALE GENOMIC DNA]</scope>
    <source>
        <strain evidence="2 3">LF1</strain>
    </source>
</reference>
<protein>
    <submittedName>
        <fullName evidence="2">Uncharacterized protein</fullName>
    </submittedName>
</protein>
<dbReference type="AlphaFoldDB" id="A0A5B1CM31"/>
<feature type="region of interest" description="Disordered" evidence="1">
    <location>
        <begin position="94"/>
        <end position="124"/>
    </location>
</feature>
<evidence type="ECO:0000256" key="1">
    <source>
        <dbReference type="SAM" id="MobiDB-lite"/>
    </source>
</evidence>
<feature type="compositionally biased region" description="Basic and acidic residues" evidence="1">
    <location>
        <begin position="109"/>
        <end position="124"/>
    </location>
</feature>
<evidence type="ECO:0000313" key="3">
    <source>
        <dbReference type="Proteomes" id="UP000322699"/>
    </source>
</evidence>
<gene>
    <name evidence="2" type="ORF">LF1_41470</name>
</gene>
<dbReference type="EMBL" id="VRLW01000001">
    <property type="protein sequence ID" value="KAA1261596.1"/>
    <property type="molecule type" value="Genomic_DNA"/>
</dbReference>
<dbReference type="Proteomes" id="UP000322699">
    <property type="component" value="Unassembled WGS sequence"/>
</dbReference>
<accession>A0A5B1CM31</accession>
<comment type="caution">
    <text evidence="2">The sequence shown here is derived from an EMBL/GenBank/DDBJ whole genome shotgun (WGS) entry which is preliminary data.</text>
</comment>
<proteinExistence type="predicted"/>
<organism evidence="2 3">
    <name type="scientific">Rubripirellula obstinata</name>
    <dbReference type="NCBI Taxonomy" id="406547"/>
    <lineage>
        <taxon>Bacteria</taxon>
        <taxon>Pseudomonadati</taxon>
        <taxon>Planctomycetota</taxon>
        <taxon>Planctomycetia</taxon>
        <taxon>Pirellulales</taxon>
        <taxon>Pirellulaceae</taxon>
        <taxon>Rubripirellula</taxon>
    </lineage>
</organism>
<name>A0A5B1CM31_9BACT</name>
<dbReference type="RefSeq" id="WP_149752941.1">
    <property type="nucleotide sequence ID" value="NZ_LWSK01000043.1"/>
</dbReference>
<evidence type="ECO:0000313" key="2">
    <source>
        <dbReference type="EMBL" id="KAA1261596.1"/>
    </source>
</evidence>
<sequence>MTNPQTMTPPETLYDAIDRINATPMPAIRFAMLAKLKSGFDELSRTGIDSLRERLSIADLNAIDDTFPEDQDRKSAVRWRLRGLDIDRTIRKVKTDAEIGRNAGNRPAQPDRDQAQRSETNKPR</sequence>
<keyword evidence="3" id="KW-1185">Reference proteome</keyword>